<dbReference type="KEGG" id="rcf:Poly24_29980"/>
<evidence type="ECO:0000313" key="2">
    <source>
        <dbReference type="Proteomes" id="UP000315082"/>
    </source>
</evidence>
<reference evidence="1 2" key="1">
    <citation type="submission" date="2019-02" db="EMBL/GenBank/DDBJ databases">
        <title>Deep-cultivation of Planctomycetes and their phenomic and genomic characterization uncovers novel biology.</title>
        <authorList>
            <person name="Wiegand S."/>
            <person name="Jogler M."/>
            <person name="Boedeker C."/>
            <person name="Pinto D."/>
            <person name="Vollmers J."/>
            <person name="Rivas-Marin E."/>
            <person name="Kohn T."/>
            <person name="Peeters S.H."/>
            <person name="Heuer A."/>
            <person name="Rast P."/>
            <person name="Oberbeckmann S."/>
            <person name="Bunk B."/>
            <person name="Jeske O."/>
            <person name="Meyerdierks A."/>
            <person name="Storesund J.E."/>
            <person name="Kallscheuer N."/>
            <person name="Luecker S."/>
            <person name="Lage O.M."/>
            <person name="Pohl T."/>
            <person name="Merkel B.J."/>
            <person name="Hornburger P."/>
            <person name="Mueller R.-W."/>
            <person name="Bruemmer F."/>
            <person name="Labrenz M."/>
            <person name="Spormann A.M."/>
            <person name="Op den Camp H."/>
            <person name="Overmann J."/>
            <person name="Amann R."/>
            <person name="Jetten M.S.M."/>
            <person name="Mascher T."/>
            <person name="Medema M.H."/>
            <person name="Devos D.P."/>
            <person name="Kaster A.-K."/>
            <person name="Ovreas L."/>
            <person name="Rohde M."/>
            <person name="Galperin M.Y."/>
            <person name="Jogler C."/>
        </authorList>
    </citation>
    <scope>NUCLEOTIDE SEQUENCE [LARGE SCALE GENOMIC DNA]</scope>
    <source>
        <strain evidence="1 2">Poly24</strain>
    </source>
</reference>
<name>A0A518JUR2_9BACT</name>
<organism evidence="1 2">
    <name type="scientific">Rosistilla carotiformis</name>
    <dbReference type="NCBI Taxonomy" id="2528017"/>
    <lineage>
        <taxon>Bacteria</taxon>
        <taxon>Pseudomonadati</taxon>
        <taxon>Planctomycetota</taxon>
        <taxon>Planctomycetia</taxon>
        <taxon>Pirellulales</taxon>
        <taxon>Pirellulaceae</taxon>
        <taxon>Rosistilla</taxon>
    </lineage>
</organism>
<accession>A0A518JUR2</accession>
<dbReference type="EMBL" id="CP036348">
    <property type="protein sequence ID" value="QDV69283.1"/>
    <property type="molecule type" value="Genomic_DNA"/>
</dbReference>
<dbReference type="Proteomes" id="UP000315082">
    <property type="component" value="Chromosome"/>
</dbReference>
<dbReference type="AlphaFoldDB" id="A0A518JUR2"/>
<evidence type="ECO:0000313" key="1">
    <source>
        <dbReference type="EMBL" id="QDV69283.1"/>
    </source>
</evidence>
<sequence>MGNYREGGHSMDLDLPKPELDWLAFLIDLKKTS</sequence>
<keyword evidence="2" id="KW-1185">Reference proteome</keyword>
<gene>
    <name evidence="1" type="ORF">Poly24_29980</name>
</gene>
<proteinExistence type="predicted"/>
<protein>
    <submittedName>
        <fullName evidence="1">Uncharacterized protein</fullName>
    </submittedName>
</protein>